<organism evidence="3 4">
    <name type="scientific">Solea senegalensis</name>
    <name type="common">Senegalese sole</name>
    <dbReference type="NCBI Taxonomy" id="28829"/>
    <lineage>
        <taxon>Eukaryota</taxon>
        <taxon>Metazoa</taxon>
        <taxon>Chordata</taxon>
        <taxon>Craniata</taxon>
        <taxon>Vertebrata</taxon>
        <taxon>Euteleostomi</taxon>
        <taxon>Actinopterygii</taxon>
        <taxon>Neopterygii</taxon>
        <taxon>Teleostei</taxon>
        <taxon>Neoteleostei</taxon>
        <taxon>Acanthomorphata</taxon>
        <taxon>Carangaria</taxon>
        <taxon>Pleuronectiformes</taxon>
        <taxon>Pleuronectoidei</taxon>
        <taxon>Soleidae</taxon>
        <taxon>Solea</taxon>
    </lineage>
</organism>
<proteinExistence type="predicted"/>
<feature type="region of interest" description="Disordered" evidence="1">
    <location>
        <begin position="23"/>
        <end position="54"/>
    </location>
</feature>
<comment type="caution">
    <text evidence="3">The sequence shown here is derived from an EMBL/GenBank/DDBJ whole genome shotgun (WGS) entry which is preliminary data.</text>
</comment>
<dbReference type="EMBL" id="JAGKHQ010000010">
    <property type="protein sequence ID" value="KAG7506263.1"/>
    <property type="molecule type" value="Genomic_DNA"/>
</dbReference>
<sequence>MTSVFKQCFFPSGKQNQESVVLDAVSPQSATDGRQERTGPIPNAHRNTTSSLRPPQVNPWKTYMACLAALCLLLLAFPLSSSQSTVQQSEQQINGHQAPAAAPPPPTHIQDFLRKEDTNHAKRAYGRVDNDNAKVGLFIAAALGTFTLMAAVYCIYNKFYTKQQYLHTQLDDDTDLTSDPMDSPSVFFQTSVNSSAIDVRKAGYGSLSDTPSIICVPPSLSPPPSAMPFPPRFLSSQSLRTISAQDLEKSCT</sequence>
<keyword evidence="4" id="KW-1185">Reference proteome</keyword>
<keyword evidence="2" id="KW-1133">Transmembrane helix</keyword>
<evidence type="ECO:0000256" key="1">
    <source>
        <dbReference type="SAM" id="MobiDB-lite"/>
    </source>
</evidence>
<gene>
    <name evidence="3" type="ORF">JOB18_000558</name>
</gene>
<evidence type="ECO:0000313" key="4">
    <source>
        <dbReference type="Proteomes" id="UP000693946"/>
    </source>
</evidence>
<keyword evidence="2" id="KW-0472">Membrane</keyword>
<protein>
    <submittedName>
        <fullName evidence="3">Sodium-dependent neutral amino acid transporter B(0)AT2</fullName>
    </submittedName>
</protein>
<reference evidence="3 4" key="1">
    <citation type="journal article" date="2021" name="Sci. Rep.">
        <title>Chromosome anchoring in Senegalese sole (Solea senegalensis) reveals sex-associated markers and genome rearrangements in flatfish.</title>
        <authorList>
            <person name="Guerrero-Cozar I."/>
            <person name="Gomez-Garrido J."/>
            <person name="Berbel C."/>
            <person name="Martinez-Blanch J.F."/>
            <person name="Alioto T."/>
            <person name="Claros M.G."/>
            <person name="Gagnaire P.A."/>
            <person name="Manchado M."/>
        </authorList>
    </citation>
    <scope>NUCLEOTIDE SEQUENCE [LARGE SCALE GENOMIC DNA]</scope>
    <source>
        <strain evidence="3">Sse05_10M</strain>
    </source>
</reference>
<name>A0AAV6RNL1_SOLSE</name>
<evidence type="ECO:0000256" key="2">
    <source>
        <dbReference type="SAM" id="Phobius"/>
    </source>
</evidence>
<keyword evidence="2" id="KW-0812">Transmembrane</keyword>
<evidence type="ECO:0000313" key="3">
    <source>
        <dbReference type="EMBL" id="KAG7506263.1"/>
    </source>
</evidence>
<feature type="transmembrane region" description="Helical" evidence="2">
    <location>
        <begin position="135"/>
        <end position="156"/>
    </location>
</feature>
<feature type="region of interest" description="Disordered" evidence="1">
    <location>
        <begin position="87"/>
        <end position="108"/>
    </location>
</feature>
<dbReference type="AlphaFoldDB" id="A0AAV6RNL1"/>
<dbReference type="Proteomes" id="UP000693946">
    <property type="component" value="Linkage Group LG18"/>
</dbReference>
<feature type="transmembrane region" description="Helical" evidence="2">
    <location>
        <begin position="62"/>
        <end position="80"/>
    </location>
</feature>
<accession>A0AAV6RNL1</accession>